<evidence type="ECO:0000256" key="1">
    <source>
        <dbReference type="SAM" id="Phobius"/>
    </source>
</evidence>
<keyword evidence="1" id="KW-1133">Transmembrane helix</keyword>
<name>S7VTQ6_9FLAO</name>
<evidence type="ECO:0000313" key="3">
    <source>
        <dbReference type="Proteomes" id="UP000014962"/>
    </source>
</evidence>
<keyword evidence="1" id="KW-0472">Membrane</keyword>
<feature type="transmembrane region" description="Helical" evidence="1">
    <location>
        <begin position="42"/>
        <end position="62"/>
    </location>
</feature>
<feature type="transmembrane region" description="Helical" evidence="1">
    <location>
        <begin position="68"/>
        <end position="88"/>
    </location>
</feature>
<evidence type="ECO:0008006" key="4">
    <source>
        <dbReference type="Google" id="ProtNLM"/>
    </source>
</evidence>
<dbReference type="RefSeq" id="WP_020897835.1">
    <property type="nucleotide sequence ID" value="NZ_ATMR01000089.1"/>
</dbReference>
<gene>
    <name evidence="2" type="ORF">ADIWIN_1267</name>
</gene>
<dbReference type="eggNOG" id="COG4818">
    <property type="taxonomic scope" value="Bacteria"/>
</dbReference>
<protein>
    <recommendedName>
        <fullName evidence="4">Chloroplast import component protein (Tic20)</fullName>
    </recommendedName>
</protein>
<dbReference type="AlphaFoldDB" id="S7VTQ6"/>
<comment type="caution">
    <text evidence="2">The sequence shown here is derived from an EMBL/GenBank/DDBJ whole genome shotgun (WGS) entry which is preliminary data.</text>
</comment>
<organism evidence="2 3">
    <name type="scientific">Winogradskyella psychrotolerans RS-3</name>
    <dbReference type="NCBI Taxonomy" id="641526"/>
    <lineage>
        <taxon>Bacteria</taxon>
        <taxon>Pseudomonadati</taxon>
        <taxon>Bacteroidota</taxon>
        <taxon>Flavobacteriia</taxon>
        <taxon>Flavobacteriales</taxon>
        <taxon>Flavobacteriaceae</taxon>
        <taxon>Winogradskyella</taxon>
    </lineage>
</organism>
<proteinExistence type="predicted"/>
<dbReference type="EMBL" id="ATMR01000089">
    <property type="protein sequence ID" value="EPR73630.1"/>
    <property type="molecule type" value="Genomic_DNA"/>
</dbReference>
<accession>S7VTQ6</accession>
<keyword evidence="1" id="KW-0812">Transmembrane</keyword>
<reference evidence="2 3" key="1">
    <citation type="journal article" date="2013" name="Genome Announc.">
        <title>Draft Genome Sequence of Winogradskyella psychrotolerans RS-3T, Isolated from the Marine Transect of Kongsfjorden, Ny-Alesund, Svalbard, Arctic Ocean.</title>
        <authorList>
            <person name="Kumar Pinnaka A."/>
            <person name="Ara S."/>
            <person name="Singh A."/>
            <person name="Shivaji S."/>
        </authorList>
    </citation>
    <scope>NUCLEOTIDE SEQUENCE [LARGE SCALE GENOMIC DNA]</scope>
    <source>
        <strain evidence="2 3">RS-3</strain>
    </source>
</reference>
<dbReference type="Proteomes" id="UP000014962">
    <property type="component" value="Unassembled WGS sequence"/>
</dbReference>
<feature type="transmembrane region" description="Helical" evidence="1">
    <location>
        <begin position="12"/>
        <end position="30"/>
    </location>
</feature>
<keyword evidence="3" id="KW-1185">Reference proteome</keyword>
<evidence type="ECO:0000313" key="2">
    <source>
        <dbReference type="EMBL" id="EPR73630.1"/>
    </source>
</evidence>
<dbReference type="STRING" id="641526.ADIWIN_1267"/>
<dbReference type="OrthoDB" id="6400719at2"/>
<sequence>MDQNTIDEGKTLGLVAYLTLIGTLIAFFMNREKPNSFTAFHIRQGLGLGLLQLLIGNLVVGYNGEIMISYSFWMFFSVLFLYGLFGAITGKLNKIPLIGDFFQKIFKSIGQ</sequence>